<keyword evidence="3" id="KW-1185">Reference proteome</keyword>
<dbReference type="InterPro" id="IPR004119">
    <property type="entry name" value="EcKL"/>
</dbReference>
<evidence type="ECO:0008006" key="4">
    <source>
        <dbReference type="Google" id="ProtNLM"/>
    </source>
</evidence>
<dbReference type="AlphaFoldDB" id="A0A7T8GSH1"/>
<organism evidence="2 3">
    <name type="scientific">Caligus rogercresseyi</name>
    <name type="common">Sea louse</name>
    <dbReference type="NCBI Taxonomy" id="217165"/>
    <lineage>
        <taxon>Eukaryota</taxon>
        <taxon>Metazoa</taxon>
        <taxon>Ecdysozoa</taxon>
        <taxon>Arthropoda</taxon>
        <taxon>Crustacea</taxon>
        <taxon>Multicrustacea</taxon>
        <taxon>Hexanauplia</taxon>
        <taxon>Copepoda</taxon>
        <taxon>Siphonostomatoida</taxon>
        <taxon>Caligidae</taxon>
        <taxon>Caligus</taxon>
    </lineage>
</organism>
<dbReference type="Gene3D" id="3.90.1200.10">
    <property type="match status" value="1"/>
</dbReference>
<dbReference type="OrthoDB" id="190089at2759"/>
<sequence>PLKPGTCGLSYMRATMRSLAAIHATTAVFMDFQGRLVKEAMSTYLLPYIIYLSVIHPDLQHQLSLLLKFHKHLNTVLNKVKKEVRTHLGKTLIHGDSKIDNFMYRKIAYSLEEEYAAVLIDWQGIGLDYVTGDLIWTIYGFMKNLPDKNATVDTYVDYSLEYYHKELLSLFKTLGDEYYAVQAIQKGFIYEFLKTVILRPLFNLKDPEALLGWSIRKIEGKDEEPPAVEDVFRSGKNRVFHDLGELCIAAMRESIFNGGSNSFNEEDSEDSVAGETPLPSQETKKEEGNSIRGDVPQETIK</sequence>
<feature type="region of interest" description="Disordered" evidence="1">
    <location>
        <begin position="259"/>
        <end position="301"/>
    </location>
</feature>
<protein>
    <recommendedName>
        <fullName evidence="4">Aminoglycoside phosphotransferase domain-containing protein</fullName>
    </recommendedName>
</protein>
<name>A0A7T8GSH1_CALRO</name>
<evidence type="ECO:0000256" key="1">
    <source>
        <dbReference type="SAM" id="MobiDB-lite"/>
    </source>
</evidence>
<dbReference type="EMBL" id="CP045905">
    <property type="protein sequence ID" value="QQP36706.1"/>
    <property type="molecule type" value="Genomic_DNA"/>
</dbReference>
<gene>
    <name evidence="2" type="ORF">FKW44_021880</name>
</gene>
<dbReference type="Proteomes" id="UP000595437">
    <property type="component" value="Chromosome 16"/>
</dbReference>
<evidence type="ECO:0000313" key="2">
    <source>
        <dbReference type="EMBL" id="QQP36706.1"/>
    </source>
</evidence>
<accession>A0A7T8GSH1</accession>
<reference evidence="3" key="1">
    <citation type="submission" date="2021-01" db="EMBL/GenBank/DDBJ databases">
        <title>Caligus Genome Assembly.</title>
        <authorList>
            <person name="Gallardo-Escarate C."/>
        </authorList>
    </citation>
    <scope>NUCLEOTIDE SEQUENCE [LARGE SCALE GENOMIC DNA]</scope>
</reference>
<dbReference type="SUPFAM" id="SSF56112">
    <property type="entry name" value="Protein kinase-like (PK-like)"/>
    <property type="match status" value="1"/>
</dbReference>
<evidence type="ECO:0000313" key="3">
    <source>
        <dbReference type="Proteomes" id="UP000595437"/>
    </source>
</evidence>
<dbReference type="Pfam" id="PF02958">
    <property type="entry name" value="EcKL"/>
    <property type="match status" value="1"/>
</dbReference>
<dbReference type="InterPro" id="IPR011009">
    <property type="entry name" value="Kinase-like_dom_sf"/>
</dbReference>
<feature type="non-terminal residue" evidence="2">
    <location>
        <position position="1"/>
    </location>
</feature>
<proteinExistence type="predicted"/>